<evidence type="ECO:0000313" key="5">
    <source>
        <dbReference type="EMBL" id="KAK3223030.1"/>
    </source>
</evidence>
<evidence type="ECO:0000256" key="2">
    <source>
        <dbReference type="ARBA" id="ARBA00022630"/>
    </source>
</evidence>
<dbReference type="PANTHER" id="PTHR45968:SF19">
    <property type="entry name" value="GLUCOSE-METHANOL-CHOLINE (GMC) OXIDOREDUCTASE FAMILY PROTEIN"/>
    <property type="match status" value="1"/>
</dbReference>
<dbReference type="SUPFAM" id="SSF54373">
    <property type="entry name" value="FAD-linked reductases, C-terminal domain"/>
    <property type="match status" value="1"/>
</dbReference>
<dbReference type="Pfam" id="PF05199">
    <property type="entry name" value="GMC_oxred_C"/>
    <property type="match status" value="1"/>
</dbReference>
<organism evidence="5 6">
    <name type="scientific">Dipteronia sinensis</name>
    <dbReference type="NCBI Taxonomy" id="43782"/>
    <lineage>
        <taxon>Eukaryota</taxon>
        <taxon>Viridiplantae</taxon>
        <taxon>Streptophyta</taxon>
        <taxon>Embryophyta</taxon>
        <taxon>Tracheophyta</taxon>
        <taxon>Spermatophyta</taxon>
        <taxon>Magnoliopsida</taxon>
        <taxon>eudicotyledons</taxon>
        <taxon>Gunneridae</taxon>
        <taxon>Pentapetalae</taxon>
        <taxon>rosids</taxon>
        <taxon>malvids</taxon>
        <taxon>Sapindales</taxon>
        <taxon>Sapindaceae</taxon>
        <taxon>Hippocastanoideae</taxon>
        <taxon>Acereae</taxon>
        <taxon>Dipteronia</taxon>
    </lineage>
</organism>
<dbReference type="InterPro" id="IPR007867">
    <property type="entry name" value="GMC_OxRtase_C"/>
</dbReference>
<keyword evidence="3" id="KW-0274">FAD</keyword>
<keyword evidence="2" id="KW-0285">Flavoprotein</keyword>
<dbReference type="AlphaFoldDB" id="A0AAE0EE21"/>
<comment type="cofactor">
    <cofactor evidence="1">
        <name>FAD</name>
        <dbReference type="ChEBI" id="CHEBI:57692"/>
    </cofactor>
</comment>
<dbReference type="Proteomes" id="UP001281410">
    <property type="component" value="Unassembled WGS sequence"/>
</dbReference>
<comment type="caution">
    <text evidence="5">The sequence shown here is derived from an EMBL/GenBank/DDBJ whole genome shotgun (WGS) entry which is preliminary data.</text>
</comment>
<sequence>MFDGWLGRGARKGVLWMGGIKGSLHTSADLLKARNPKNIMVLLSTTVKNQIIVTNLAVPRFIGSHEHHKKFNISVKLGLEGVGDGMQDNPCISVSLQTQCLQKRQPDAPSVTGITDYFRFIIQALALPICLNASRMPIAAKIAFPASKGKLELDTTDPRQNPSVIFNYLVEEKDLEDSVKMVQLIERVAKSESVSLHMGITVLHPIKQN</sequence>
<dbReference type="Gene3D" id="3.30.410.40">
    <property type="match status" value="1"/>
</dbReference>
<keyword evidence="6" id="KW-1185">Reference proteome</keyword>
<accession>A0AAE0EE21</accession>
<name>A0AAE0EE21_9ROSI</name>
<evidence type="ECO:0000259" key="4">
    <source>
        <dbReference type="Pfam" id="PF05199"/>
    </source>
</evidence>
<proteinExistence type="predicted"/>
<dbReference type="InterPro" id="IPR051871">
    <property type="entry name" value="GMC_Oxidoreductase-Related"/>
</dbReference>
<evidence type="ECO:0000256" key="3">
    <source>
        <dbReference type="ARBA" id="ARBA00022827"/>
    </source>
</evidence>
<evidence type="ECO:0000256" key="1">
    <source>
        <dbReference type="ARBA" id="ARBA00001974"/>
    </source>
</evidence>
<gene>
    <name evidence="5" type="ORF">Dsin_010055</name>
</gene>
<reference evidence="5" key="1">
    <citation type="journal article" date="2023" name="Plant J.">
        <title>Genome sequences and population genomics provide insights into the demographic history, inbreeding, and mutation load of two 'living fossil' tree species of Dipteronia.</title>
        <authorList>
            <person name="Feng Y."/>
            <person name="Comes H.P."/>
            <person name="Chen J."/>
            <person name="Zhu S."/>
            <person name="Lu R."/>
            <person name="Zhang X."/>
            <person name="Li P."/>
            <person name="Qiu J."/>
            <person name="Olsen K.M."/>
            <person name="Qiu Y."/>
        </authorList>
    </citation>
    <scope>NUCLEOTIDE SEQUENCE</scope>
    <source>
        <strain evidence="5">NBL</strain>
    </source>
</reference>
<dbReference type="PANTHER" id="PTHR45968">
    <property type="entry name" value="OSJNBA0019K04.7 PROTEIN"/>
    <property type="match status" value="1"/>
</dbReference>
<dbReference type="EMBL" id="JANJYJ010000003">
    <property type="protein sequence ID" value="KAK3223030.1"/>
    <property type="molecule type" value="Genomic_DNA"/>
</dbReference>
<evidence type="ECO:0000313" key="6">
    <source>
        <dbReference type="Proteomes" id="UP001281410"/>
    </source>
</evidence>
<protein>
    <recommendedName>
        <fullName evidence="4">Glucose-methanol-choline oxidoreductase C-terminal domain-containing protein</fullName>
    </recommendedName>
</protein>
<feature type="domain" description="Glucose-methanol-choline oxidoreductase C-terminal" evidence="4">
    <location>
        <begin position="145"/>
        <end position="193"/>
    </location>
</feature>
<dbReference type="GO" id="GO:0016614">
    <property type="term" value="F:oxidoreductase activity, acting on CH-OH group of donors"/>
    <property type="evidence" value="ECO:0007669"/>
    <property type="project" value="InterPro"/>
</dbReference>